<evidence type="ECO:0000256" key="1">
    <source>
        <dbReference type="SAM" id="Phobius"/>
    </source>
</evidence>
<name>A0A2T2NJ94_CORCC</name>
<dbReference type="EMBL" id="KZ678137">
    <property type="protein sequence ID" value="PSN65429.1"/>
    <property type="molecule type" value="Genomic_DNA"/>
</dbReference>
<dbReference type="AlphaFoldDB" id="A0A2T2NJ94"/>
<keyword evidence="1" id="KW-0812">Transmembrane</keyword>
<sequence>MMSTSVELFSDSTRSVFANLDQRSKSHLINVFWPHIQLTEINFVSDDYIVFFDFIGKTLQDLRRHAAHYADQQLDDLLATIEKLRKDHEMTRSEIVAAVQRDHINVDEKLIRCSIELAAYLWSGIYIRSKDSTVGNQVSQETRINWPSDQSLARAIAECFKVEKPRSSGKGLALDGSLTAIKLRDQRGVEIIWTDNLADHLKLHGQRKDRSLTVFRQKSLLINHRLAANPIIPIEVLDEAVRTLDLLFPLGDEKTAAFLKTSGVHLNVAGASSLQQAGARTEFKYWKDEILQLNRILEGPPETIGQTLRDTRNFGEFVTIWVAIFGVFILTILFGILSTVYSVKQYLVAVKSYELSLALTCLENPTLDGFCT</sequence>
<keyword evidence="1" id="KW-0472">Membrane</keyword>
<dbReference type="Proteomes" id="UP000240883">
    <property type="component" value="Unassembled WGS sequence"/>
</dbReference>
<keyword evidence="1" id="KW-1133">Transmembrane helix</keyword>
<protein>
    <submittedName>
        <fullName evidence="2">Uncharacterized protein</fullName>
    </submittedName>
</protein>
<dbReference type="OrthoDB" id="5428890at2759"/>
<organism evidence="2 3">
    <name type="scientific">Corynespora cassiicola Philippines</name>
    <dbReference type="NCBI Taxonomy" id="1448308"/>
    <lineage>
        <taxon>Eukaryota</taxon>
        <taxon>Fungi</taxon>
        <taxon>Dikarya</taxon>
        <taxon>Ascomycota</taxon>
        <taxon>Pezizomycotina</taxon>
        <taxon>Dothideomycetes</taxon>
        <taxon>Pleosporomycetidae</taxon>
        <taxon>Pleosporales</taxon>
        <taxon>Corynesporascaceae</taxon>
        <taxon>Corynespora</taxon>
    </lineage>
</organism>
<keyword evidence="3" id="KW-1185">Reference proteome</keyword>
<evidence type="ECO:0000313" key="2">
    <source>
        <dbReference type="EMBL" id="PSN65429.1"/>
    </source>
</evidence>
<proteinExistence type="predicted"/>
<gene>
    <name evidence="2" type="ORF">BS50DRAFT_58462</name>
</gene>
<feature type="transmembrane region" description="Helical" evidence="1">
    <location>
        <begin position="318"/>
        <end position="343"/>
    </location>
</feature>
<reference evidence="2 3" key="1">
    <citation type="journal article" date="2018" name="Front. Microbiol.">
        <title>Genome-Wide Analysis of Corynespora cassiicola Leaf Fall Disease Putative Effectors.</title>
        <authorList>
            <person name="Lopez D."/>
            <person name="Ribeiro S."/>
            <person name="Label P."/>
            <person name="Fumanal B."/>
            <person name="Venisse J.S."/>
            <person name="Kohler A."/>
            <person name="de Oliveira R.R."/>
            <person name="Labutti K."/>
            <person name="Lipzen A."/>
            <person name="Lail K."/>
            <person name="Bauer D."/>
            <person name="Ohm R.A."/>
            <person name="Barry K.W."/>
            <person name="Spatafora J."/>
            <person name="Grigoriev I.V."/>
            <person name="Martin F.M."/>
            <person name="Pujade-Renaud V."/>
        </authorList>
    </citation>
    <scope>NUCLEOTIDE SEQUENCE [LARGE SCALE GENOMIC DNA]</scope>
    <source>
        <strain evidence="2 3">Philippines</strain>
    </source>
</reference>
<evidence type="ECO:0000313" key="3">
    <source>
        <dbReference type="Proteomes" id="UP000240883"/>
    </source>
</evidence>
<accession>A0A2T2NJ94</accession>